<keyword evidence="3" id="KW-1185">Reference proteome</keyword>
<organism evidence="1 3">
    <name type="scientific">Acaulospora morrowiae</name>
    <dbReference type="NCBI Taxonomy" id="94023"/>
    <lineage>
        <taxon>Eukaryota</taxon>
        <taxon>Fungi</taxon>
        <taxon>Fungi incertae sedis</taxon>
        <taxon>Mucoromycota</taxon>
        <taxon>Glomeromycotina</taxon>
        <taxon>Glomeromycetes</taxon>
        <taxon>Diversisporales</taxon>
        <taxon>Acaulosporaceae</taxon>
        <taxon>Acaulospora</taxon>
    </lineage>
</organism>
<accession>A0A9N9IM78</accession>
<evidence type="ECO:0000313" key="2">
    <source>
        <dbReference type="EMBL" id="CAG8781332.1"/>
    </source>
</evidence>
<sequence>RLNVIIQPNLKFMYELLQYEQKLTGRMSINWSWLTKEIHALNMFYVGS</sequence>
<proteinExistence type="predicted"/>
<evidence type="ECO:0000313" key="3">
    <source>
        <dbReference type="Proteomes" id="UP000789342"/>
    </source>
</evidence>
<protein>
    <submittedName>
        <fullName evidence="2">15881_t:CDS:1</fullName>
    </submittedName>
    <submittedName>
        <fullName evidence="1">17316_t:CDS:1</fullName>
    </submittedName>
</protein>
<dbReference type="AlphaFoldDB" id="A0A9N9IM78"/>
<dbReference type="OrthoDB" id="273181at2759"/>
<dbReference type="EMBL" id="CAJVPV010030326">
    <property type="protein sequence ID" value="CAG8740569.1"/>
    <property type="molecule type" value="Genomic_DNA"/>
</dbReference>
<reference evidence="1" key="1">
    <citation type="submission" date="2021-06" db="EMBL/GenBank/DDBJ databases">
        <authorList>
            <person name="Kallberg Y."/>
            <person name="Tangrot J."/>
            <person name="Rosling A."/>
        </authorList>
    </citation>
    <scope>NUCLEOTIDE SEQUENCE</scope>
    <source>
        <strain evidence="1">CL551</strain>
    </source>
</reference>
<dbReference type="EMBL" id="CAJVPV010052992">
    <property type="protein sequence ID" value="CAG8781332.1"/>
    <property type="molecule type" value="Genomic_DNA"/>
</dbReference>
<dbReference type="PANTHER" id="PTHR47550:SF1">
    <property type="entry name" value="DUAL SPECIFICITY PROTEIN PHOSPHATASE PPS1"/>
    <property type="match status" value="1"/>
</dbReference>
<dbReference type="GO" id="GO:0033260">
    <property type="term" value="P:nuclear DNA replication"/>
    <property type="evidence" value="ECO:0007669"/>
    <property type="project" value="TreeGrafter"/>
</dbReference>
<comment type="caution">
    <text evidence="1">The sequence shown here is derived from an EMBL/GenBank/DDBJ whole genome shotgun (WGS) entry which is preliminary data.</text>
</comment>
<feature type="non-terminal residue" evidence="1">
    <location>
        <position position="1"/>
    </location>
</feature>
<name>A0A9N9IM78_9GLOM</name>
<dbReference type="GO" id="GO:0005634">
    <property type="term" value="C:nucleus"/>
    <property type="evidence" value="ECO:0007669"/>
    <property type="project" value="GOC"/>
</dbReference>
<evidence type="ECO:0000313" key="1">
    <source>
        <dbReference type="EMBL" id="CAG8740569.1"/>
    </source>
</evidence>
<dbReference type="InterPro" id="IPR053239">
    <property type="entry name" value="Dual_spec_PTase"/>
</dbReference>
<dbReference type="GO" id="GO:0008138">
    <property type="term" value="F:protein tyrosine/serine/threonine phosphatase activity"/>
    <property type="evidence" value="ECO:0007669"/>
    <property type="project" value="TreeGrafter"/>
</dbReference>
<dbReference type="PANTHER" id="PTHR47550">
    <property type="entry name" value="DUAL SPECIFICITY PROTEIN PHOSPHATASE PPS1"/>
    <property type="match status" value="1"/>
</dbReference>
<gene>
    <name evidence="1" type="ORF">AMORRO_LOCUS14687</name>
    <name evidence="2" type="ORF">AMORRO_LOCUS17339</name>
</gene>
<dbReference type="Proteomes" id="UP000789342">
    <property type="component" value="Unassembled WGS sequence"/>
</dbReference>